<sequence length="46" mass="4903">MYPGAAWQPIRDTRPLPQGTMVPCGGGLVPRMGRNAAPRSFGPYCA</sequence>
<protein>
    <submittedName>
        <fullName evidence="2">Uncharacterized protein</fullName>
    </submittedName>
</protein>
<name>I7CAQ2_PSEPT</name>
<dbReference type="HOGENOM" id="CLU_209195_0_0_6"/>
<dbReference type="KEGG" id="ppx:T1E_4457"/>
<organism evidence="2 3">
    <name type="scientific">Pseudomonas putida (strain DOT-T1E)</name>
    <dbReference type="NCBI Taxonomy" id="1196325"/>
    <lineage>
        <taxon>Bacteria</taxon>
        <taxon>Pseudomonadati</taxon>
        <taxon>Pseudomonadota</taxon>
        <taxon>Gammaproteobacteria</taxon>
        <taxon>Pseudomonadales</taxon>
        <taxon>Pseudomonadaceae</taxon>
        <taxon>Pseudomonas</taxon>
    </lineage>
</organism>
<evidence type="ECO:0000313" key="3">
    <source>
        <dbReference type="Proteomes" id="UP000006503"/>
    </source>
</evidence>
<dbReference type="PATRIC" id="fig|1196325.3.peg.4414"/>
<feature type="region of interest" description="Disordered" evidence="1">
    <location>
        <begin position="1"/>
        <end position="21"/>
    </location>
</feature>
<accession>I7CAQ2</accession>
<dbReference type="Proteomes" id="UP000006503">
    <property type="component" value="Chromosome"/>
</dbReference>
<dbReference type="EMBL" id="CP003734">
    <property type="protein sequence ID" value="AFO50286.1"/>
    <property type="molecule type" value="Genomic_DNA"/>
</dbReference>
<gene>
    <name evidence="2" type="ordered locus">T1E_4457</name>
</gene>
<evidence type="ECO:0000313" key="2">
    <source>
        <dbReference type="EMBL" id="AFO50286.1"/>
    </source>
</evidence>
<reference evidence="3" key="1">
    <citation type="journal article" date="2013" name="Microb. Biotechnol.">
        <title>Metabolic potential of the organic-solvent tolerant Pseudomonas putida DOT-T1E deduced from its annotated genome.</title>
        <authorList>
            <person name="Udaondo Z."/>
            <person name="Molina L."/>
            <person name="Daniels C."/>
            <person name="Gomez M.J."/>
            <person name="Molina-Henares M.A."/>
            <person name="Matilla M.A."/>
            <person name="Roca A."/>
            <person name="Fernandez M."/>
            <person name="Duque E."/>
            <person name="Segura A."/>
            <person name="Ramos J.L."/>
        </authorList>
    </citation>
    <scope>NUCLEOTIDE SEQUENCE [LARGE SCALE GENOMIC DNA]</scope>
    <source>
        <strain evidence="3">DOT-T1E</strain>
    </source>
</reference>
<proteinExistence type="predicted"/>
<dbReference type="AlphaFoldDB" id="I7CAQ2"/>
<evidence type="ECO:0000256" key="1">
    <source>
        <dbReference type="SAM" id="MobiDB-lite"/>
    </source>
</evidence>